<keyword evidence="2" id="KW-1185">Reference proteome</keyword>
<dbReference type="Proteomes" id="UP000198654">
    <property type="component" value="Unassembled WGS sequence"/>
</dbReference>
<name>A0A1G9JJU6_9GAMM</name>
<sequence length="69" mass="7781">MRKELRTGVRKANTVLESLRAFEQRNHWGATAMTTQMEEDILTPDDRDFVTALAGGLEVILAFDSDNRA</sequence>
<dbReference type="STRING" id="119000.SAMN05661010_01480"/>
<reference evidence="1 2" key="1">
    <citation type="submission" date="2016-10" db="EMBL/GenBank/DDBJ databases">
        <authorList>
            <person name="de Groot N.N."/>
        </authorList>
    </citation>
    <scope>NUCLEOTIDE SEQUENCE [LARGE SCALE GENOMIC DNA]</scope>
    <source>
        <strain evidence="1 2">DSM 14789</strain>
    </source>
</reference>
<evidence type="ECO:0000313" key="2">
    <source>
        <dbReference type="Proteomes" id="UP000198654"/>
    </source>
</evidence>
<organism evidence="1 2">
    <name type="scientific">Modicisalibacter muralis</name>
    <dbReference type="NCBI Taxonomy" id="119000"/>
    <lineage>
        <taxon>Bacteria</taxon>
        <taxon>Pseudomonadati</taxon>
        <taxon>Pseudomonadota</taxon>
        <taxon>Gammaproteobacteria</taxon>
        <taxon>Oceanospirillales</taxon>
        <taxon>Halomonadaceae</taxon>
        <taxon>Modicisalibacter</taxon>
    </lineage>
</organism>
<dbReference type="AlphaFoldDB" id="A0A1G9JJU6"/>
<evidence type="ECO:0000313" key="1">
    <source>
        <dbReference type="EMBL" id="SDL37364.1"/>
    </source>
</evidence>
<dbReference type="EMBL" id="FNGI01000003">
    <property type="protein sequence ID" value="SDL37364.1"/>
    <property type="molecule type" value="Genomic_DNA"/>
</dbReference>
<proteinExistence type="predicted"/>
<accession>A0A1G9JJU6</accession>
<protein>
    <submittedName>
        <fullName evidence="1">Uncharacterized protein</fullName>
    </submittedName>
</protein>
<gene>
    <name evidence="1" type="ORF">SAMN05661010_01480</name>
</gene>